<comment type="caution">
    <text evidence="2">The sequence shown here is derived from an EMBL/GenBank/DDBJ whole genome shotgun (WGS) entry which is preliminary data.</text>
</comment>
<feature type="region of interest" description="Disordered" evidence="1">
    <location>
        <begin position="117"/>
        <end position="148"/>
    </location>
</feature>
<dbReference type="RefSeq" id="WP_380044396.1">
    <property type="nucleotide sequence ID" value="NZ_JBHLTC010000006.1"/>
</dbReference>
<gene>
    <name evidence="2" type="ORF">ACFFGN_06460</name>
</gene>
<accession>A0ABV6QGL8</accession>
<reference evidence="2 3" key="1">
    <citation type="submission" date="2024-09" db="EMBL/GenBank/DDBJ databases">
        <authorList>
            <person name="Sun Q."/>
            <person name="Mori K."/>
        </authorList>
    </citation>
    <scope>NUCLEOTIDE SEQUENCE [LARGE SCALE GENOMIC DNA]</scope>
    <source>
        <strain evidence="2 3">CGMCC 1.15906</strain>
    </source>
</reference>
<feature type="compositionally biased region" description="Basic residues" evidence="1">
    <location>
        <begin position="137"/>
        <end position="148"/>
    </location>
</feature>
<sequence length="148" mass="16774">MEKRRRNRWYDRGLLALAGIGLTVDLTLPQSRLGTIALLLVAIWCVRRVLVRIDETSEQFEQAFRLGQEIEQRRIVLDRELAPVRELVRQADESAPGTASCRNDQVVDLTARAADLPARARPGDAEPGSAIVLATARARRRKRNRRRP</sequence>
<name>A0ABV6QGL8_9ACTN</name>
<proteinExistence type="predicted"/>
<organism evidence="2 3">
    <name type="scientific">Kribbella deserti</name>
    <dbReference type="NCBI Taxonomy" id="1926257"/>
    <lineage>
        <taxon>Bacteria</taxon>
        <taxon>Bacillati</taxon>
        <taxon>Actinomycetota</taxon>
        <taxon>Actinomycetes</taxon>
        <taxon>Propionibacteriales</taxon>
        <taxon>Kribbellaceae</taxon>
        <taxon>Kribbella</taxon>
    </lineage>
</organism>
<dbReference type="EMBL" id="JBHLTC010000006">
    <property type="protein sequence ID" value="MFC0623695.1"/>
    <property type="molecule type" value="Genomic_DNA"/>
</dbReference>
<dbReference type="Proteomes" id="UP001589890">
    <property type="component" value="Unassembled WGS sequence"/>
</dbReference>
<keyword evidence="3" id="KW-1185">Reference proteome</keyword>
<evidence type="ECO:0000256" key="1">
    <source>
        <dbReference type="SAM" id="MobiDB-lite"/>
    </source>
</evidence>
<evidence type="ECO:0000313" key="2">
    <source>
        <dbReference type="EMBL" id="MFC0623695.1"/>
    </source>
</evidence>
<protein>
    <submittedName>
        <fullName evidence="2">Uncharacterized protein</fullName>
    </submittedName>
</protein>
<evidence type="ECO:0000313" key="3">
    <source>
        <dbReference type="Proteomes" id="UP001589890"/>
    </source>
</evidence>